<name>A0A6G0TX19_APHGL</name>
<dbReference type="EMBL" id="VYZN01000013">
    <property type="protein sequence ID" value="KAE9540839.1"/>
    <property type="molecule type" value="Genomic_DNA"/>
</dbReference>
<dbReference type="PANTHER" id="PTHR11089">
    <property type="entry name" value="GTP-BINDING PROTEIN-RELATED"/>
    <property type="match status" value="1"/>
</dbReference>
<evidence type="ECO:0000256" key="5">
    <source>
        <dbReference type="SAM" id="MobiDB-lite"/>
    </source>
</evidence>
<evidence type="ECO:0000256" key="2">
    <source>
        <dbReference type="ARBA" id="ARBA00022741"/>
    </source>
</evidence>
<comment type="caution">
    <text evidence="7">The sequence shown here is derived from an EMBL/GenBank/DDBJ whole genome shotgun (WGS) entry which is preliminary data.</text>
</comment>
<evidence type="ECO:0000256" key="3">
    <source>
        <dbReference type="ARBA" id="ARBA00023134"/>
    </source>
</evidence>
<comment type="subcellular location">
    <subcellularLocation>
        <location evidence="1">Nucleus</location>
    </subcellularLocation>
</comment>
<proteinExistence type="predicted"/>
<evidence type="ECO:0000259" key="6">
    <source>
        <dbReference type="Pfam" id="PF08701"/>
    </source>
</evidence>
<evidence type="ECO:0000256" key="1">
    <source>
        <dbReference type="ARBA" id="ARBA00004123"/>
    </source>
</evidence>
<feature type="domain" description="Guanine nucleotide-binding protein-like 3 N-terminal" evidence="6">
    <location>
        <begin position="15"/>
        <end position="85"/>
    </location>
</feature>
<keyword evidence="4" id="KW-0539">Nucleus</keyword>
<evidence type="ECO:0000313" key="7">
    <source>
        <dbReference type="EMBL" id="KAE9540839.1"/>
    </source>
</evidence>
<accession>A0A6G0TX19</accession>
<dbReference type="InterPro" id="IPR014813">
    <property type="entry name" value="Gnl3_N_dom"/>
</dbReference>
<dbReference type="PANTHER" id="PTHR11089:SF30">
    <property type="entry name" value="GUANINE NUCLEOTIDE-BINDING PROTEIN-LIKE 3 HOMOLOG"/>
    <property type="match status" value="1"/>
</dbReference>
<dbReference type="OrthoDB" id="444945at2759"/>
<gene>
    <name evidence="7" type="ORF">AGLY_004084</name>
</gene>
<dbReference type="Pfam" id="PF08701">
    <property type="entry name" value="GN3L_Grn1"/>
    <property type="match status" value="1"/>
</dbReference>
<dbReference type="Gene3D" id="3.40.50.300">
    <property type="entry name" value="P-loop containing nucleotide triphosphate hydrolases"/>
    <property type="match status" value="1"/>
</dbReference>
<keyword evidence="3" id="KW-0342">GTP-binding</keyword>
<feature type="compositionally biased region" description="Basic residues" evidence="5">
    <location>
        <begin position="22"/>
        <end position="45"/>
    </location>
</feature>
<dbReference type="AlphaFoldDB" id="A0A6G0TX19"/>
<dbReference type="InterPro" id="IPR027417">
    <property type="entry name" value="P-loop_NTPase"/>
</dbReference>
<dbReference type="InterPro" id="IPR050755">
    <property type="entry name" value="TRAFAC_YlqF/YawG_RiboMat"/>
</dbReference>
<reference evidence="7 8" key="1">
    <citation type="submission" date="2019-08" db="EMBL/GenBank/DDBJ databases">
        <title>The genome of the soybean aphid Biotype 1, its phylome, world population structure and adaptation to the North American continent.</title>
        <authorList>
            <person name="Giordano R."/>
            <person name="Donthu R.K."/>
            <person name="Hernandez A.G."/>
            <person name="Wright C.L."/>
            <person name="Zimin A.V."/>
        </authorList>
    </citation>
    <scope>NUCLEOTIDE SEQUENCE [LARGE SCALE GENOMIC DNA]</scope>
    <source>
        <tissue evidence="7">Whole aphids</tissue>
    </source>
</reference>
<dbReference type="Proteomes" id="UP000475862">
    <property type="component" value="Unassembled WGS sequence"/>
</dbReference>
<dbReference type="GO" id="GO:0005525">
    <property type="term" value="F:GTP binding"/>
    <property type="evidence" value="ECO:0007669"/>
    <property type="project" value="UniProtKB-KW"/>
</dbReference>
<keyword evidence="8" id="KW-1185">Reference proteome</keyword>
<organism evidence="7 8">
    <name type="scientific">Aphis glycines</name>
    <name type="common">Soybean aphid</name>
    <dbReference type="NCBI Taxonomy" id="307491"/>
    <lineage>
        <taxon>Eukaryota</taxon>
        <taxon>Metazoa</taxon>
        <taxon>Ecdysozoa</taxon>
        <taxon>Arthropoda</taxon>
        <taxon>Hexapoda</taxon>
        <taxon>Insecta</taxon>
        <taxon>Pterygota</taxon>
        <taxon>Neoptera</taxon>
        <taxon>Paraneoptera</taxon>
        <taxon>Hemiptera</taxon>
        <taxon>Sternorrhyncha</taxon>
        <taxon>Aphidomorpha</taxon>
        <taxon>Aphidoidea</taxon>
        <taxon>Aphididae</taxon>
        <taxon>Aphidini</taxon>
        <taxon>Aphis</taxon>
        <taxon>Aphis</taxon>
    </lineage>
</organism>
<protein>
    <recommendedName>
        <fullName evidence="6">Guanine nucleotide-binding protein-like 3 N-terminal domain-containing protein</fullName>
    </recommendedName>
</protein>
<dbReference type="SUPFAM" id="SSF52540">
    <property type="entry name" value="P-loop containing nucleoside triphosphate hydrolases"/>
    <property type="match status" value="1"/>
</dbReference>
<feature type="region of interest" description="Disordered" evidence="5">
    <location>
        <begin position="22"/>
        <end position="47"/>
    </location>
</feature>
<dbReference type="GO" id="GO:0005730">
    <property type="term" value="C:nucleolus"/>
    <property type="evidence" value="ECO:0007669"/>
    <property type="project" value="TreeGrafter"/>
</dbReference>
<evidence type="ECO:0000256" key="4">
    <source>
        <dbReference type="ARBA" id="ARBA00023242"/>
    </source>
</evidence>
<keyword evidence="2" id="KW-0547">Nucleotide-binding</keyword>
<sequence length="561" mass="64235">MALPKKRKQSKRLKCRTKYKVAKKVRDHNRKLKREAKKNPKKKSKNSMIIAPNMCPFKEEIIEQLNEAKRKEREIRLSNFASMETQPEEETNKSTESKLPFRQKWLLKETREDRYMEHNFKNIISMCDVVLEVLDVRDPLATRSKEIDDYLTANPDKKLPKTIINDWVEYFSKIAPTVPFRASREVRNTPKTSAKDPNFLARIKKKVANRCFGESVTCIDAPILGITVGVVGMPKVGKSCVVDTIKWKYTIGDEPVPSKKNQSVGVFPFNNIKIELLPWKCTGANTILEKPSDSRLLLRQALQVDLQNVAPTKICALILPHIKKNQLKLLYDMTVENTDDYTHILEMKAKRHSLINRQGKPDQLNAAKSFMKDLKDGTLLYYTRPPVTEPSGKAMSTELETQFNVEDMSTKINKAAAMFNTITLMIKHMQLKNKSLVSIKIGPPFIESGIRLLMNHGKPKHNSMSNFLPLRAFIIPEVASDTMYELMPIQIMHMMNVNGYTFRLVRQSGTVTDNIKATGKENTHHMMGNTPVGTFHMGETTSMTVEAKLKILTRPERIFIF</sequence>
<evidence type="ECO:0000313" key="8">
    <source>
        <dbReference type="Proteomes" id="UP000475862"/>
    </source>
</evidence>